<gene>
    <name evidence="8" type="ORF">P5673_023892</name>
</gene>
<dbReference type="InterPro" id="IPR001762">
    <property type="entry name" value="Disintegrin_dom"/>
</dbReference>
<dbReference type="PROSITE" id="PS50092">
    <property type="entry name" value="TSP1"/>
    <property type="match status" value="1"/>
</dbReference>
<dbReference type="SMART" id="SM00209">
    <property type="entry name" value="TSP1"/>
    <property type="match status" value="1"/>
</dbReference>
<evidence type="ECO:0000256" key="3">
    <source>
        <dbReference type="ARBA" id="ARBA00023180"/>
    </source>
</evidence>
<dbReference type="FunFam" id="2.20.100.10:FF:000001">
    <property type="entry name" value="semaphorin-5A isoform X1"/>
    <property type="match status" value="1"/>
</dbReference>
<comment type="caution">
    <text evidence="8">The sequence shown here is derived from an EMBL/GenBank/DDBJ whole genome shotgun (WGS) entry which is preliminary data.</text>
</comment>
<dbReference type="PANTHER" id="PTHR11905">
    <property type="entry name" value="ADAM A DISINTEGRIN AND METALLOPROTEASE DOMAIN"/>
    <property type="match status" value="1"/>
</dbReference>
<dbReference type="SUPFAM" id="SSF55486">
    <property type="entry name" value="Metalloproteases ('zincins'), catalytic domain"/>
    <property type="match status" value="1"/>
</dbReference>
<evidence type="ECO:0000313" key="9">
    <source>
        <dbReference type="Proteomes" id="UP001249851"/>
    </source>
</evidence>
<dbReference type="InterPro" id="IPR036383">
    <property type="entry name" value="TSP1_rpt_sf"/>
</dbReference>
<proteinExistence type="predicted"/>
<feature type="domain" description="Fibrinogen C-terminal" evidence="7">
    <location>
        <begin position="2080"/>
        <end position="2138"/>
    </location>
</feature>
<dbReference type="PANTHER" id="PTHR11905:SF159">
    <property type="entry name" value="ADAM METALLOPROTEASE"/>
    <property type="match status" value="1"/>
</dbReference>
<evidence type="ECO:0000256" key="4">
    <source>
        <dbReference type="SAM" id="MobiDB-lite"/>
    </source>
</evidence>
<dbReference type="SUPFAM" id="SSF56496">
    <property type="entry name" value="Fibrinogen C-terminal domain-like"/>
    <property type="match status" value="1"/>
</dbReference>
<keyword evidence="1" id="KW-0677">Repeat</keyword>
<dbReference type="InterPro" id="IPR001590">
    <property type="entry name" value="Peptidase_M12B"/>
</dbReference>
<dbReference type="Pfam" id="PF00090">
    <property type="entry name" value="TSP_1"/>
    <property type="match status" value="1"/>
</dbReference>
<feature type="compositionally biased region" description="Polar residues" evidence="4">
    <location>
        <begin position="1102"/>
        <end position="1150"/>
    </location>
</feature>
<name>A0AAD9UYK7_ACRCE</name>
<feature type="chain" id="PRO_5042296871" evidence="5">
    <location>
        <begin position="25"/>
        <end position="2558"/>
    </location>
</feature>
<dbReference type="Pfam" id="PF01421">
    <property type="entry name" value="Reprolysin"/>
    <property type="match status" value="1"/>
</dbReference>
<keyword evidence="8" id="KW-0482">Metalloprotease</keyword>
<dbReference type="Gene3D" id="2.80.10.50">
    <property type="match status" value="4"/>
</dbReference>
<feature type="region of interest" description="Disordered" evidence="4">
    <location>
        <begin position="1102"/>
        <end position="1168"/>
    </location>
</feature>
<evidence type="ECO:0000259" key="7">
    <source>
        <dbReference type="PROSITE" id="PS51406"/>
    </source>
</evidence>
<dbReference type="Gene3D" id="3.40.390.10">
    <property type="entry name" value="Collagenase (Catalytic Domain)"/>
    <property type="match status" value="1"/>
</dbReference>
<dbReference type="GO" id="GO:0006508">
    <property type="term" value="P:proteolysis"/>
    <property type="evidence" value="ECO:0007669"/>
    <property type="project" value="InterPro"/>
</dbReference>
<dbReference type="SUPFAM" id="SSF49785">
    <property type="entry name" value="Galactose-binding domain-like"/>
    <property type="match status" value="2"/>
</dbReference>
<keyword evidence="5" id="KW-0732">Signal</keyword>
<dbReference type="InterPro" id="IPR014716">
    <property type="entry name" value="Fibrinogen_a/b/g_C_1"/>
</dbReference>
<dbReference type="PROSITE" id="PS50022">
    <property type="entry name" value="FA58C_3"/>
    <property type="match status" value="1"/>
</dbReference>
<feature type="domain" description="F5/8 type C" evidence="6">
    <location>
        <begin position="1814"/>
        <end position="1876"/>
    </location>
</feature>
<accession>A0AAD9UYK7</accession>
<evidence type="ECO:0000256" key="1">
    <source>
        <dbReference type="ARBA" id="ARBA00022737"/>
    </source>
</evidence>
<dbReference type="InterPro" id="IPR036056">
    <property type="entry name" value="Fibrinogen-like_C"/>
</dbReference>
<evidence type="ECO:0000313" key="8">
    <source>
        <dbReference type="EMBL" id="KAK2554656.1"/>
    </source>
</evidence>
<keyword evidence="2" id="KW-1015">Disulfide bond</keyword>
<feature type="region of interest" description="Disordered" evidence="4">
    <location>
        <begin position="913"/>
        <end position="933"/>
    </location>
</feature>
<evidence type="ECO:0000259" key="6">
    <source>
        <dbReference type="PROSITE" id="PS50022"/>
    </source>
</evidence>
<dbReference type="InterPro" id="IPR008979">
    <property type="entry name" value="Galactose-bd-like_sf"/>
</dbReference>
<keyword evidence="3" id="KW-0325">Glycoprotein</keyword>
<keyword evidence="8" id="KW-0378">Hydrolase</keyword>
<evidence type="ECO:0000256" key="5">
    <source>
        <dbReference type="SAM" id="SignalP"/>
    </source>
</evidence>
<dbReference type="Gene3D" id="2.60.120.260">
    <property type="entry name" value="Galactose-binding domain-like"/>
    <property type="match status" value="2"/>
</dbReference>
<reference evidence="8" key="2">
    <citation type="journal article" date="2023" name="Science">
        <title>Genomic signatures of disease resistance in endangered staghorn corals.</title>
        <authorList>
            <person name="Vollmer S.V."/>
            <person name="Selwyn J.D."/>
            <person name="Despard B.A."/>
            <person name="Roesel C.L."/>
        </authorList>
    </citation>
    <scope>NUCLEOTIDE SEQUENCE</scope>
    <source>
        <strain evidence="8">K2</strain>
    </source>
</reference>
<dbReference type="SMART" id="SM00050">
    <property type="entry name" value="DISIN"/>
    <property type="match status" value="1"/>
</dbReference>
<dbReference type="Gene3D" id="3.90.215.10">
    <property type="entry name" value="Gamma Fibrinogen, chain A, domain 1"/>
    <property type="match status" value="1"/>
</dbReference>
<sequence length="2558" mass="283921">MKRMTFQGAFSLCLILSLFSFGAAHPASEAWLFEEIPDDYDDAEVVFPERIDKGRSRRDLSMKSQNSHDEHASFKLKAFGKDVVVDIHVNKSCSFACLDRVGEMSFTASCKCKKHVEWHHRSDVGLRVATFYEEKYCIFDSKHAGRKRKICLACRDRIAVEEKCRKLGDLNVNANSSTSVVTDKLTSESDAVDKTSHVTPLIDIEESTPSLDENFCPSTEENNHLVANNELAQAPSTLTPSNAIALSRVSTGTQVPGIPIRSYQDAQERTQRYMRSEIIEVVKDTAMKYVHFESGTSLQKLMGDVVSSKSWHQVFGNSVVKDKNSDDTHFLDILSEEYKACKDKQVTKKISQNAKKQKEKFLIGNTKSQSRLTLEGKILDNVKSRTDAARKIGRVRNYGDEKRRLLSIVATDFPCRTLQQLFGCSPNTVTAARVHCLLFGRGGIPPPEFKFTRQRVSPQIIEELTEFLHRDNTARASSCRSVMVDGEETAIRYWQDSIKNIVQQYRLECPNGVKRTYVYTHLPRNFRMSTMLAGLCNLCDDFGHSNFDAMCSIAHSVSQVETTTVDCHCVVKSLRAYQTFLKTMLAKSSERHSTCKELCMSHAFGSCTEEHPDHCAEVTNFYDACKTVSSAIELCAPSLRVKLQEKLADTVSTHWEYVGHLLRTKHQADYYQYILKNLRPGECVVVVDYKMKLELGKRTREIQRDWYGKRGISLHGFYVVAQVEVGERSAEVIDLWSDDTKQDTWFTQSALDIGFSWLENNGPHYHNTGLLLYLAEVNQSFNLTLVEYNNFEAGEGKTVLDTHFAHISHKIVRWVRVGNNLQSGEQLGELIGSIKNTTCFQLLIDRQKAPKGVGTLKDISLFGSFSFPVDGELSGGIVCRSLVGVGKTLSKTKSQLQSLSGRSMPIAGATGATVKEDVSHEARTSGNQTDDQTREPYSVHFIQHAPVPLQPVNKSPVAEYPYTERQPKEGFAIKKGGAKRVLFTMAQKEIMIEFYDRQATSGIRAKPEDVVEVMKQRGIEPLKENQIKNWWSTYHQKRKAALNSLAGQANCLAAGIPNIAAGQMIPSTVPVQQSNSVPQGTTVPVTPSTCTSTVPSIPVSASTVPVRQTAPTTSGNTVQVTSAASTTPATLQTSASTVPVQQTAPMTSGNAVGVTPAASTAPAPLQSTVSPQVHASPLYGIPSSHTPCITEWKFPVNFSQSTLLGRLGSNACTFIALYFGNLYFLSCLEPPSDSVTLDFGWQVSLREAILKGNEIHDDLYDNDGIDVAVDEAVELAGDECGVNCIENQYDIFGRSCNNQLSDIFSDLSLKHSCHVIVTQGKSFLLIVNTDQSTMIVDSHSHIGSGALISFAPPGHAADLAVWFARMLRNTWNYELGTTSDAPPKCQYQGHVRGREANSTVILDTCHGLSGLIEDVESRLYIEPHPIKTRNEEGKEFSCGTFTRKSDTQRLNVNSGSKTPSRRKRETEEAVYKKFLTARKTRYTELMLIVDNEVIYSKINIRVVLSALEIWTDTNHLKMVKKAGQDLENFSLHRSSSLAGVKYDSIHLLRTRVPGFSDCNLHNMSSIDDSCLYNLPKKVVVSRCGNGLPEPGEECDCGTPEISPLGTRCRKSTGECDVPEVCDGKSSQLLVGKFVEGFTKTRLPQKITARYIRINPQYWERGLCTRIDVLGCGASSPASSSTPTQIQGFRGLCVIPQGQSPCPAADGTELIYSTGCQGEGSQFILSNGILIHKCSNKKICPQGGHNFYGTPLVIDNSCDDTESKFERTEGKCLRHVSSGMCVHPLNGGVFDGVKLVLWKGCDEDKLVFHFLVQDCLGSLGVADRNVIPDSRITASSNRPGYPAKEARLLSTKGWCAIQNDKNQFVQIDFGQAVCFNGKCGLSLDTQCRDLWGPEGSSSPAACYRELNRNGQGFGSCSPQGNLRCEDKDTKCGQLQCFSGARDSPVIDYGTNYQWIILASKKRCRAVTRKTDNGNICVANKCTRIKKSSCPSNSDGKECSGKGVCTKHGKCHCQGNLDPQTTCQIEKQARDGGWGVWSQWTNCTRVCGEGTKSRHRFCNSPVPAHSGQTCTGNRIQTAACNNNECPEVHSCQHLFSLGKETGTPFPDGVYTINPDRKGPVKTYCDMTRDGGGWTLLVTSHTNTWKANNVKERNRNKPTLNGDFSILNRADDIKDSARAGEEWFEYRMEANERGRWGGIWRAPRRYTFVATNNLQTDVQLVKKFDNWVYDDYGIEQRMPWISGAKLTTSRNATGDRQWGTLIVSPIRAHGGLCLQPQSASCTPMDDTPLVYIWDTPECSRDHMVFSYQDGILTHNCSGKIVCPRDDPPSWFTPLVVSSTCSRATSKLQWYNVFQIISYLPRVNNVVVIGRATIYKTLNHPLSGFCVHPISGTPQNGDTAIMYKDSCKETRLQLDLFKLPFYQSPVRAYGGFCLQPERPARCDVADNTRLVYYKADKCDEKFMYFTHKDGVLTHSCSGKRVCPRGGKVDWETPLVVSSTCPVNASKFQRTPNKTLRPVSAPRFCVHPYQGPPKDGVPAITWRDEKCSEKRLQLDFYNLRGPG</sequence>
<feature type="signal peptide" evidence="5">
    <location>
        <begin position="1"/>
        <end position="24"/>
    </location>
</feature>
<feature type="compositionally biased region" description="Basic and acidic residues" evidence="4">
    <location>
        <begin position="914"/>
        <end position="923"/>
    </location>
</feature>
<dbReference type="SUPFAM" id="SSF50370">
    <property type="entry name" value="Ricin B-like lectins"/>
    <property type="match status" value="1"/>
</dbReference>
<dbReference type="Proteomes" id="UP001249851">
    <property type="component" value="Unassembled WGS sequence"/>
</dbReference>
<dbReference type="InterPro" id="IPR024079">
    <property type="entry name" value="MetalloPept_cat_dom_sf"/>
</dbReference>
<dbReference type="PROSITE" id="PS51406">
    <property type="entry name" value="FIBRINOGEN_C_2"/>
    <property type="match status" value="1"/>
</dbReference>
<reference evidence="8" key="1">
    <citation type="journal article" date="2023" name="G3 (Bethesda)">
        <title>Whole genome assembly and annotation of the endangered Caribbean coral Acropora cervicornis.</title>
        <authorList>
            <person name="Selwyn J.D."/>
            <person name="Vollmer S.V."/>
        </authorList>
    </citation>
    <scope>NUCLEOTIDE SEQUENCE</scope>
    <source>
        <strain evidence="8">K2</strain>
    </source>
</reference>
<dbReference type="InterPro" id="IPR006586">
    <property type="entry name" value="ADAM_Cys-rich"/>
</dbReference>
<dbReference type="InterPro" id="IPR002181">
    <property type="entry name" value="Fibrinogen_a/b/g_C_dom"/>
</dbReference>
<evidence type="ECO:0000256" key="2">
    <source>
        <dbReference type="ARBA" id="ARBA00023157"/>
    </source>
</evidence>
<keyword evidence="9" id="KW-1185">Reference proteome</keyword>
<dbReference type="GO" id="GO:0004222">
    <property type="term" value="F:metalloendopeptidase activity"/>
    <property type="evidence" value="ECO:0007669"/>
    <property type="project" value="InterPro"/>
</dbReference>
<keyword evidence="8" id="KW-0645">Protease</keyword>
<dbReference type="Pfam" id="PF08516">
    <property type="entry name" value="ADAM_CR"/>
    <property type="match status" value="1"/>
</dbReference>
<dbReference type="InterPro" id="IPR000884">
    <property type="entry name" value="TSP1_rpt"/>
</dbReference>
<dbReference type="NCBIfam" id="NF040941">
    <property type="entry name" value="GGGWT_bact"/>
    <property type="match status" value="1"/>
</dbReference>
<dbReference type="CDD" id="cd23417">
    <property type="entry name" value="beta-trefoil_Ricin_MytiLec-like"/>
    <property type="match status" value="3"/>
</dbReference>
<dbReference type="Gene3D" id="2.20.100.10">
    <property type="entry name" value="Thrombospondin type-1 (TSP1) repeat"/>
    <property type="match status" value="1"/>
</dbReference>
<organism evidence="8 9">
    <name type="scientific">Acropora cervicornis</name>
    <name type="common">Staghorn coral</name>
    <dbReference type="NCBI Taxonomy" id="6130"/>
    <lineage>
        <taxon>Eukaryota</taxon>
        <taxon>Metazoa</taxon>
        <taxon>Cnidaria</taxon>
        <taxon>Anthozoa</taxon>
        <taxon>Hexacorallia</taxon>
        <taxon>Scleractinia</taxon>
        <taxon>Astrocoeniina</taxon>
        <taxon>Acroporidae</taxon>
        <taxon>Acropora</taxon>
    </lineage>
</organism>
<dbReference type="SMART" id="SM00608">
    <property type="entry name" value="ACR"/>
    <property type="match status" value="1"/>
</dbReference>
<dbReference type="SUPFAM" id="SSF82895">
    <property type="entry name" value="TSP-1 type 1 repeat"/>
    <property type="match status" value="1"/>
</dbReference>
<protein>
    <submittedName>
        <fullName evidence="8">Disintegrin and metalloproteinase domain-containing protein 25</fullName>
    </submittedName>
</protein>
<dbReference type="InterPro" id="IPR035992">
    <property type="entry name" value="Ricin_B-like_lectins"/>
</dbReference>
<dbReference type="InterPro" id="IPR000421">
    <property type="entry name" value="FA58C"/>
</dbReference>
<dbReference type="EMBL" id="JARQWQ010000068">
    <property type="protein sequence ID" value="KAK2554656.1"/>
    <property type="molecule type" value="Genomic_DNA"/>
</dbReference>